<gene>
    <name evidence="2" type="ORF">DPMN_160462</name>
</gene>
<evidence type="ECO:0000313" key="2">
    <source>
        <dbReference type="EMBL" id="KAH3782545.1"/>
    </source>
</evidence>
<comment type="caution">
    <text evidence="2">The sequence shown here is derived from an EMBL/GenBank/DDBJ whole genome shotgun (WGS) entry which is preliminary data.</text>
</comment>
<dbReference type="EMBL" id="JAIWYP010000008">
    <property type="protein sequence ID" value="KAH3782545.1"/>
    <property type="molecule type" value="Genomic_DNA"/>
</dbReference>
<evidence type="ECO:0000259" key="1">
    <source>
        <dbReference type="Pfam" id="PF20266"/>
    </source>
</evidence>
<sequence length="657" mass="75551">MLQVKDTEIVTSVDSDESMAGNVIIMNTDKCPPGYMLLNPYKLSLNEMAHETRSCVEACIQSNNVLYLSSETFINYYMNMIVGMDKYSPPSFHAGYPLRHGPCVMLNYSKYGKDSEIGIGLKCSSWPKDSVEWISRKRNSNWPNQLLINKIKVMPCHALPVGCMQSENCHLEWRFAFILPERELIWNFSDVQIQCYVIFKTLKREVLDKIVPDEINSFHLKTIVYWVSEEIPVCDPSNLTNSVNACLSFLITCIRKRHLSHYFLRSRNLFTGKLEEEMVRDRLISEIELIQENIIGFLINCEWWYKCGSKFLLSLRLFVQNAPNVDFLSACTAILETGNRKLRRNKYTHARCLSMEVTVGIMFLQTSVESLLKVAKEVDEMLKTLMGDFALKFVSIRIGMIFLVEAKKTADLEIRRKLISESKRCLEAGLQHDVLAANMYLLTYHYQTRNYSVIQKFMKDLFGRRAAIPYKGTPGLFICGKRSLLSPDMDETVTVEDMANENDLAFDVMFSCSDISCVPPALQYECALLGGRSNWCFCSVNPLVYGCYVQFQVAFNLRDTEQLSLSLRHLKSMVLYVENGEECSSGMPVELHRHYNIMGYCYSMIDDVPNAIKWLTKSLEVCPINGNAAAYHLYITLYKLFLSALRWLRLQIFLINV</sequence>
<dbReference type="InterPro" id="IPR024810">
    <property type="entry name" value="MAB21L/cGLR"/>
</dbReference>
<dbReference type="Proteomes" id="UP000828390">
    <property type="component" value="Unassembled WGS sequence"/>
</dbReference>
<reference evidence="2" key="2">
    <citation type="submission" date="2020-11" db="EMBL/GenBank/DDBJ databases">
        <authorList>
            <person name="McCartney M.A."/>
            <person name="Auch B."/>
            <person name="Kono T."/>
            <person name="Mallez S."/>
            <person name="Becker A."/>
            <person name="Gohl D.M."/>
            <person name="Silverstein K.A.T."/>
            <person name="Koren S."/>
            <person name="Bechman K.B."/>
            <person name="Herman A."/>
            <person name="Abrahante J.E."/>
            <person name="Garbe J."/>
        </authorList>
    </citation>
    <scope>NUCLEOTIDE SEQUENCE</scope>
    <source>
        <strain evidence="2">Duluth1</strain>
        <tissue evidence="2">Whole animal</tissue>
    </source>
</reference>
<protein>
    <recommendedName>
        <fullName evidence="1">Mab-21-like HhH/H2TH-like domain-containing protein</fullName>
    </recommendedName>
</protein>
<dbReference type="Gene3D" id="1.10.1410.40">
    <property type="match status" value="1"/>
</dbReference>
<dbReference type="PANTHER" id="PTHR10656">
    <property type="entry name" value="CELL FATE DETERMINING PROTEIN MAB21-RELATED"/>
    <property type="match status" value="1"/>
</dbReference>
<dbReference type="PANTHER" id="PTHR10656:SF69">
    <property type="entry name" value="MAB-21-LIKE HHH_H2TH-LIKE DOMAIN-CONTAINING PROTEIN"/>
    <property type="match status" value="1"/>
</dbReference>
<evidence type="ECO:0000313" key="3">
    <source>
        <dbReference type="Proteomes" id="UP000828390"/>
    </source>
</evidence>
<proteinExistence type="predicted"/>
<feature type="domain" description="Mab-21-like HhH/H2TH-like" evidence="1">
    <location>
        <begin position="194"/>
        <end position="276"/>
    </location>
</feature>
<keyword evidence="3" id="KW-1185">Reference proteome</keyword>
<dbReference type="InterPro" id="IPR046906">
    <property type="entry name" value="Mab-21_HhH/H2TH-like"/>
</dbReference>
<reference evidence="2" key="1">
    <citation type="journal article" date="2019" name="bioRxiv">
        <title>The Genome of the Zebra Mussel, Dreissena polymorpha: A Resource for Invasive Species Research.</title>
        <authorList>
            <person name="McCartney M.A."/>
            <person name="Auch B."/>
            <person name="Kono T."/>
            <person name="Mallez S."/>
            <person name="Zhang Y."/>
            <person name="Obille A."/>
            <person name="Becker A."/>
            <person name="Abrahante J.E."/>
            <person name="Garbe J."/>
            <person name="Badalamenti J.P."/>
            <person name="Herman A."/>
            <person name="Mangelson H."/>
            <person name="Liachko I."/>
            <person name="Sullivan S."/>
            <person name="Sone E.D."/>
            <person name="Koren S."/>
            <person name="Silverstein K.A.T."/>
            <person name="Beckman K.B."/>
            <person name="Gohl D.M."/>
        </authorList>
    </citation>
    <scope>NUCLEOTIDE SEQUENCE</scope>
    <source>
        <strain evidence="2">Duluth1</strain>
        <tissue evidence="2">Whole animal</tissue>
    </source>
</reference>
<accession>A0A9D4EMA4</accession>
<dbReference type="SMART" id="SM01265">
    <property type="entry name" value="Mab-21"/>
    <property type="match status" value="1"/>
</dbReference>
<dbReference type="Pfam" id="PF20266">
    <property type="entry name" value="Mab-21_C"/>
    <property type="match status" value="1"/>
</dbReference>
<dbReference type="AlphaFoldDB" id="A0A9D4EMA4"/>
<organism evidence="2 3">
    <name type="scientific">Dreissena polymorpha</name>
    <name type="common">Zebra mussel</name>
    <name type="synonym">Mytilus polymorpha</name>
    <dbReference type="NCBI Taxonomy" id="45954"/>
    <lineage>
        <taxon>Eukaryota</taxon>
        <taxon>Metazoa</taxon>
        <taxon>Spiralia</taxon>
        <taxon>Lophotrochozoa</taxon>
        <taxon>Mollusca</taxon>
        <taxon>Bivalvia</taxon>
        <taxon>Autobranchia</taxon>
        <taxon>Heteroconchia</taxon>
        <taxon>Euheterodonta</taxon>
        <taxon>Imparidentia</taxon>
        <taxon>Neoheterodontei</taxon>
        <taxon>Myida</taxon>
        <taxon>Dreissenoidea</taxon>
        <taxon>Dreissenidae</taxon>
        <taxon>Dreissena</taxon>
    </lineage>
</organism>
<name>A0A9D4EMA4_DREPO</name>